<sequence>MNQPLQQTPEPSATPPKPRPRRQPRSTNRAYRSHLAHRVGELGEATAAQFYRDEGYRILARNVRYPVGELDVIARAPDPNSTIVFIEVKTRTTLDFGIAEAVTPRKLHRMHRAAYRWLTERHVPWSEVRFDVVAIYLDPTGLASVQRYIGVDDGAR</sequence>
<accession>A0A6H9XRF3</accession>
<dbReference type="EMBL" id="UARK01000023">
    <property type="protein sequence ID" value="SPW30855.1"/>
    <property type="molecule type" value="Genomic_DNA"/>
</dbReference>
<dbReference type="InterPro" id="IPR011335">
    <property type="entry name" value="Restrct_endonuc-II-like"/>
</dbReference>
<dbReference type="InterPro" id="IPR011856">
    <property type="entry name" value="tRNA_endonuc-like_dom_sf"/>
</dbReference>
<dbReference type="PANTHER" id="PTHR34039:SF1">
    <property type="entry name" value="UPF0102 PROTEIN YRAN"/>
    <property type="match status" value="1"/>
</dbReference>
<dbReference type="Gene3D" id="3.40.1350.10">
    <property type="match status" value="1"/>
</dbReference>
<dbReference type="SUPFAM" id="SSF52980">
    <property type="entry name" value="Restriction endonuclease-like"/>
    <property type="match status" value="1"/>
</dbReference>
<proteinExistence type="inferred from homology"/>
<dbReference type="AlphaFoldDB" id="A0A6H9XRF3"/>
<keyword evidence="4" id="KW-0378">Hydrolase</keyword>
<dbReference type="GO" id="GO:0003676">
    <property type="term" value="F:nucleic acid binding"/>
    <property type="evidence" value="ECO:0007669"/>
    <property type="project" value="InterPro"/>
</dbReference>
<evidence type="ECO:0000256" key="3">
    <source>
        <dbReference type="SAM" id="MobiDB-lite"/>
    </source>
</evidence>
<dbReference type="GeneID" id="84574165"/>
<dbReference type="NCBIfam" id="NF009150">
    <property type="entry name" value="PRK12497.1-3"/>
    <property type="match status" value="1"/>
</dbReference>
<comment type="similarity">
    <text evidence="1 2">Belongs to the UPF0102 family.</text>
</comment>
<dbReference type="PANTHER" id="PTHR34039">
    <property type="entry name" value="UPF0102 PROTEIN YRAN"/>
    <property type="match status" value="1"/>
</dbReference>
<dbReference type="InterPro" id="IPR003509">
    <property type="entry name" value="UPF0102_YraN-like"/>
</dbReference>
<comment type="caution">
    <text evidence="4">The sequence shown here is derived from an EMBL/GenBank/DDBJ whole genome shotgun (WGS) entry which is preliminary data.</text>
</comment>
<dbReference type="GO" id="GO:0004519">
    <property type="term" value="F:endonuclease activity"/>
    <property type="evidence" value="ECO:0007669"/>
    <property type="project" value="UniProtKB-KW"/>
</dbReference>
<dbReference type="NCBIfam" id="TIGR00252">
    <property type="entry name" value="YraN family protein"/>
    <property type="match status" value="1"/>
</dbReference>
<organism evidence="4 5">
    <name type="scientific">Corynebacterium matruchotii</name>
    <dbReference type="NCBI Taxonomy" id="43768"/>
    <lineage>
        <taxon>Bacteria</taxon>
        <taxon>Bacillati</taxon>
        <taxon>Actinomycetota</taxon>
        <taxon>Actinomycetes</taxon>
        <taxon>Mycobacteriales</taxon>
        <taxon>Corynebacteriaceae</taxon>
        <taxon>Corynebacterium</taxon>
    </lineage>
</organism>
<dbReference type="NCBIfam" id="NF009154">
    <property type="entry name" value="PRK12497.3-3"/>
    <property type="match status" value="1"/>
</dbReference>
<keyword evidence="4" id="KW-0540">Nuclease</keyword>
<evidence type="ECO:0000313" key="5">
    <source>
        <dbReference type="Proteomes" id="UP000249886"/>
    </source>
</evidence>
<keyword evidence="4" id="KW-0255">Endonuclease</keyword>
<dbReference type="HAMAP" id="MF_00048">
    <property type="entry name" value="UPF0102"/>
    <property type="match status" value="1"/>
</dbReference>
<dbReference type="Pfam" id="PF02021">
    <property type="entry name" value="UPF0102"/>
    <property type="match status" value="1"/>
</dbReference>
<reference evidence="4 5" key="1">
    <citation type="submission" date="2018-06" db="EMBL/GenBank/DDBJ databases">
        <authorList>
            <consortium name="Pathogen Informatics"/>
            <person name="Doyle S."/>
        </authorList>
    </citation>
    <scope>NUCLEOTIDE SEQUENCE [LARGE SCALE GENOMIC DNA]</scope>
    <source>
        <strain evidence="4 5">NCTC10254</strain>
    </source>
</reference>
<name>A0A6H9XRF3_9CORY</name>
<dbReference type="Proteomes" id="UP000249886">
    <property type="component" value="Unassembled WGS sequence"/>
</dbReference>
<evidence type="ECO:0000313" key="4">
    <source>
        <dbReference type="EMBL" id="SPW30855.1"/>
    </source>
</evidence>
<dbReference type="CDD" id="cd20736">
    <property type="entry name" value="PoNe_Nuclease"/>
    <property type="match status" value="1"/>
</dbReference>
<protein>
    <recommendedName>
        <fullName evidence="2">UPF0102 protein NCTC10254_01964</fullName>
    </recommendedName>
</protein>
<evidence type="ECO:0000256" key="1">
    <source>
        <dbReference type="ARBA" id="ARBA00006738"/>
    </source>
</evidence>
<dbReference type="RefSeq" id="WP_005525699.1">
    <property type="nucleotide sequence ID" value="NZ_CP050134.2"/>
</dbReference>
<feature type="region of interest" description="Disordered" evidence="3">
    <location>
        <begin position="1"/>
        <end position="29"/>
    </location>
</feature>
<feature type="compositionally biased region" description="Polar residues" evidence="3">
    <location>
        <begin position="1"/>
        <end position="11"/>
    </location>
</feature>
<evidence type="ECO:0000256" key="2">
    <source>
        <dbReference type="HAMAP-Rule" id="MF_00048"/>
    </source>
</evidence>
<gene>
    <name evidence="4" type="ORF">NCTC10254_01964</name>
</gene>